<organism evidence="2 3">
    <name type="scientific">Acinetobacter gerneri</name>
    <dbReference type="NCBI Taxonomy" id="202952"/>
    <lineage>
        <taxon>Bacteria</taxon>
        <taxon>Pseudomonadati</taxon>
        <taxon>Pseudomonadota</taxon>
        <taxon>Gammaproteobacteria</taxon>
        <taxon>Moraxellales</taxon>
        <taxon>Moraxellaceae</taxon>
        <taxon>Acinetobacter</taxon>
    </lineage>
</organism>
<evidence type="ECO:0000259" key="1">
    <source>
        <dbReference type="Pfam" id="PF02627"/>
    </source>
</evidence>
<dbReference type="GO" id="GO:0051920">
    <property type="term" value="F:peroxiredoxin activity"/>
    <property type="evidence" value="ECO:0007669"/>
    <property type="project" value="InterPro"/>
</dbReference>
<dbReference type="NCBIfam" id="TIGR00778">
    <property type="entry name" value="ahpD_dom"/>
    <property type="match status" value="1"/>
</dbReference>
<evidence type="ECO:0000313" key="3">
    <source>
        <dbReference type="Proteomes" id="UP001243195"/>
    </source>
</evidence>
<proteinExistence type="predicted"/>
<name>A0AAW8JI87_9GAMM</name>
<evidence type="ECO:0000313" key="2">
    <source>
        <dbReference type="EMBL" id="MDQ9071514.1"/>
    </source>
</evidence>
<feature type="domain" description="Carboxymuconolactone decarboxylase-like" evidence="1">
    <location>
        <begin position="21"/>
        <end position="89"/>
    </location>
</feature>
<dbReference type="InterPro" id="IPR003779">
    <property type="entry name" value="CMD-like"/>
</dbReference>
<comment type="caution">
    <text evidence="2">The sequence shown here is derived from an EMBL/GenBank/DDBJ whole genome shotgun (WGS) entry which is preliminary data.</text>
</comment>
<dbReference type="InterPro" id="IPR004675">
    <property type="entry name" value="AhpD_core"/>
</dbReference>
<dbReference type="Proteomes" id="UP001243195">
    <property type="component" value="Unassembled WGS sequence"/>
</dbReference>
<dbReference type="Gene3D" id="1.20.1290.10">
    <property type="entry name" value="AhpD-like"/>
    <property type="match status" value="1"/>
</dbReference>
<reference evidence="2" key="1">
    <citation type="submission" date="2023-08" db="EMBL/GenBank/DDBJ databases">
        <title>Emergence of clinically-relevant ST2 carbapenem-resistant Acinetobacter baumannii strains in hospital sewages in Zhejiang, East of China.</title>
        <authorList>
            <person name="Kaichao C."/>
            <person name="Zhang R."/>
        </authorList>
    </citation>
    <scope>NUCLEOTIDE SEQUENCE</scope>
    <source>
        <strain evidence="2">M-SY-60</strain>
    </source>
</reference>
<dbReference type="PANTHER" id="PTHR34846">
    <property type="entry name" value="4-CARBOXYMUCONOLACTONE DECARBOXYLASE FAMILY PROTEIN (AFU_ORTHOLOGUE AFUA_6G11590)"/>
    <property type="match status" value="1"/>
</dbReference>
<gene>
    <name evidence="2" type="ORF">RFH51_08600</name>
</gene>
<dbReference type="RefSeq" id="WP_308955817.1">
    <property type="nucleotide sequence ID" value="NZ_DAMBEH010000003.1"/>
</dbReference>
<protein>
    <submittedName>
        <fullName evidence="2">Carboxymuconolactone decarboxylase family protein</fullName>
    </submittedName>
</protein>
<dbReference type="AlphaFoldDB" id="A0AAW8JI87"/>
<sequence>MDYKKISERTVGHLYSAHQAIRSSELSNEIIALVELYVSQVNGCAYCCSFHANELRNMGISQNLIDRIPGFKHSNQFSKEQFLALEWAEAVTLLSGDLDYLKEKLQQHFSEKQIVELTASISLMNALNRLRISLGDKS</sequence>
<dbReference type="SUPFAM" id="SSF69118">
    <property type="entry name" value="AhpD-like"/>
    <property type="match status" value="1"/>
</dbReference>
<dbReference type="Pfam" id="PF02627">
    <property type="entry name" value="CMD"/>
    <property type="match status" value="1"/>
</dbReference>
<dbReference type="InterPro" id="IPR029032">
    <property type="entry name" value="AhpD-like"/>
</dbReference>
<accession>A0AAW8JI87</accession>
<dbReference type="PANTHER" id="PTHR34846:SF10">
    <property type="entry name" value="CYTOPLASMIC PROTEIN"/>
    <property type="match status" value="1"/>
</dbReference>
<dbReference type="EMBL" id="JAVIDA010000009">
    <property type="protein sequence ID" value="MDQ9071514.1"/>
    <property type="molecule type" value="Genomic_DNA"/>
</dbReference>